<keyword evidence="2" id="KW-1185">Reference proteome</keyword>
<feature type="non-terminal residue" evidence="1">
    <location>
        <position position="1"/>
    </location>
</feature>
<evidence type="ECO:0000313" key="2">
    <source>
        <dbReference type="Proteomes" id="UP000823775"/>
    </source>
</evidence>
<evidence type="ECO:0000313" key="1">
    <source>
        <dbReference type="EMBL" id="MCD7452932.1"/>
    </source>
</evidence>
<dbReference type="Proteomes" id="UP000823775">
    <property type="component" value="Unassembled WGS sequence"/>
</dbReference>
<name>A0ABS8S292_DATST</name>
<reference evidence="1 2" key="1">
    <citation type="journal article" date="2021" name="BMC Genomics">
        <title>Datura genome reveals duplications of psychoactive alkaloid biosynthetic genes and high mutation rate following tissue culture.</title>
        <authorList>
            <person name="Rajewski A."/>
            <person name="Carter-House D."/>
            <person name="Stajich J."/>
            <person name="Litt A."/>
        </authorList>
    </citation>
    <scope>NUCLEOTIDE SEQUENCE [LARGE SCALE GENOMIC DNA]</scope>
    <source>
        <strain evidence="1">AR-01</strain>
    </source>
</reference>
<organism evidence="1 2">
    <name type="scientific">Datura stramonium</name>
    <name type="common">Jimsonweed</name>
    <name type="synonym">Common thornapple</name>
    <dbReference type="NCBI Taxonomy" id="4076"/>
    <lineage>
        <taxon>Eukaryota</taxon>
        <taxon>Viridiplantae</taxon>
        <taxon>Streptophyta</taxon>
        <taxon>Embryophyta</taxon>
        <taxon>Tracheophyta</taxon>
        <taxon>Spermatophyta</taxon>
        <taxon>Magnoliopsida</taxon>
        <taxon>eudicotyledons</taxon>
        <taxon>Gunneridae</taxon>
        <taxon>Pentapetalae</taxon>
        <taxon>asterids</taxon>
        <taxon>lamiids</taxon>
        <taxon>Solanales</taxon>
        <taxon>Solanaceae</taxon>
        <taxon>Solanoideae</taxon>
        <taxon>Datureae</taxon>
        <taxon>Datura</taxon>
    </lineage>
</organism>
<accession>A0ABS8S292</accession>
<comment type="caution">
    <text evidence="1">The sequence shown here is derived from an EMBL/GenBank/DDBJ whole genome shotgun (WGS) entry which is preliminary data.</text>
</comment>
<dbReference type="EMBL" id="JACEIK010000229">
    <property type="protein sequence ID" value="MCD7452932.1"/>
    <property type="molecule type" value="Genomic_DNA"/>
</dbReference>
<protein>
    <submittedName>
        <fullName evidence="1">Uncharacterized protein</fullName>
    </submittedName>
</protein>
<sequence length="104" mass="11401">EKKEKCGGLRGGPSEEDGRGRREIGVVRCYGGLEVDGEHKNGSGRLGFWLFTVVAVRGERRGAVAGGGIWNLHFTGGGDGERWEKGKKSFGRLRSNEILWVRSQ</sequence>
<feature type="non-terminal residue" evidence="1">
    <location>
        <position position="104"/>
    </location>
</feature>
<gene>
    <name evidence="1" type="ORF">HAX54_018759</name>
</gene>
<proteinExistence type="predicted"/>